<organism evidence="2 3">
    <name type="scientific">Forsythia ovata</name>
    <dbReference type="NCBI Taxonomy" id="205694"/>
    <lineage>
        <taxon>Eukaryota</taxon>
        <taxon>Viridiplantae</taxon>
        <taxon>Streptophyta</taxon>
        <taxon>Embryophyta</taxon>
        <taxon>Tracheophyta</taxon>
        <taxon>Spermatophyta</taxon>
        <taxon>Magnoliopsida</taxon>
        <taxon>eudicotyledons</taxon>
        <taxon>Gunneridae</taxon>
        <taxon>Pentapetalae</taxon>
        <taxon>asterids</taxon>
        <taxon>lamiids</taxon>
        <taxon>Lamiales</taxon>
        <taxon>Oleaceae</taxon>
        <taxon>Forsythieae</taxon>
        <taxon>Forsythia</taxon>
    </lineage>
</organism>
<dbReference type="AlphaFoldDB" id="A0ABD1VN74"/>
<keyword evidence="3" id="KW-1185">Reference proteome</keyword>
<feature type="region of interest" description="Disordered" evidence="1">
    <location>
        <begin position="139"/>
        <end position="158"/>
    </location>
</feature>
<reference evidence="3" key="1">
    <citation type="submission" date="2024-07" db="EMBL/GenBank/DDBJ databases">
        <title>Two chromosome-level genome assemblies of Korean endemic species Abeliophyllum distichum and Forsythia ovata (Oleaceae).</title>
        <authorList>
            <person name="Jang H."/>
        </authorList>
    </citation>
    <scope>NUCLEOTIDE SEQUENCE [LARGE SCALE GENOMIC DNA]</scope>
</reference>
<name>A0ABD1VN74_9LAMI</name>
<evidence type="ECO:0000313" key="2">
    <source>
        <dbReference type="EMBL" id="KAL2537815.1"/>
    </source>
</evidence>
<dbReference type="InterPro" id="IPR039971">
    <property type="entry name" value="CWC24-like"/>
</dbReference>
<dbReference type="PANTHER" id="PTHR12930:SF0">
    <property type="entry name" value="RING FINGER PROTEIN 113B"/>
    <property type="match status" value="1"/>
</dbReference>
<gene>
    <name evidence="2" type="ORF">Fot_19206</name>
</gene>
<accession>A0ABD1VN74</accession>
<dbReference type="Proteomes" id="UP001604277">
    <property type="component" value="Unassembled WGS sequence"/>
</dbReference>
<comment type="caution">
    <text evidence="2">The sequence shown here is derived from an EMBL/GenBank/DDBJ whole genome shotgun (WGS) entry which is preliminary data.</text>
</comment>
<dbReference type="PANTHER" id="PTHR12930">
    <property type="entry name" value="ZINC FINGER PROTEIN 183"/>
    <property type="match status" value="1"/>
</dbReference>
<dbReference type="EMBL" id="JBFOLJ010000005">
    <property type="protein sequence ID" value="KAL2537815.1"/>
    <property type="molecule type" value="Genomic_DNA"/>
</dbReference>
<evidence type="ECO:0000313" key="3">
    <source>
        <dbReference type="Proteomes" id="UP001604277"/>
    </source>
</evidence>
<feature type="compositionally biased region" description="Acidic residues" evidence="1">
    <location>
        <begin position="145"/>
        <end position="158"/>
    </location>
</feature>
<proteinExistence type="predicted"/>
<protein>
    <submittedName>
        <fullName evidence="2">Zinc finger CCCH domain-containing protein 1-like</fullName>
    </submittedName>
</protein>
<evidence type="ECO:0000256" key="1">
    <source>
        <dbReference type="SAM" id="MobiDB-lite"/>
    </source>
</evidence>
<sequence>MEKSQQRDLIKWQRTEFEKSGGWRRRDVRWKSQKIGAANLEAALHIWRRFRVEMDDLGLATATLETETEFSIDARAIRKRVINKSEEVLKGKNDRANTCHSANVYKIHPLALPMLWGLQVCWHLENEWNEREKARAKALSSGMKDDDERDAEMSDEDDDDSLPFACFICSYQVQALLLRALCIEDEFVFTKYPFACWIYVWPLGARL</sequence>